<evidence type="ECO:0000256" key="1">
    <source>
        <dbReference type="ARBA" id="ARBA00004141"/>
    </source>
</evidence>
<organism evidence="10 11">
    <name type="scientific">Strigamia maritima</name>
    <name type="common">European centipede</name>
    <name type="synonym">Geophilus maritimus</name>
    <dbReference type="NCBI Taxonomy" id="126957"/>
    <lineage>
        <taxon>Eukaryota</taxon>
        <taxon>Metazoa</taxon>
        <taxon>Ecdysozoa</taxon>
        <taxon>Arthropoda</taxon>
        <taxon>Myriapoda</taxon>
        <taxon>Chilopoda</taxon>
        <taxon>Pleurostigmophora</taxon>
        <taxon>Geophilomorpha</taxon>
        <taxon>Linotaeniidae</taxon>
        <taxon>Strigamia</taxon>
    </lineage>
</organism>
<evidence type="ECO:0000259" key="9">
    <source>
        <dbReference type="Pfam" id="PF21892"/>
    </source>
</evidence>
<evidence type="ECO:0000313" key="10">
    <source>
        <dbReference type="EnsemblMetazoa" id="SMAR010823-PA"/>
    </source>
</evidence>
<feature type="transmembrane region" description="Helical" evidence="6">
    <location>
        <begin position="198"/>
        <end position="218"/>
    </location>
</feature>
<keyword evidence="11" id="KW-1185">Reference proteome</keyword>
<keyword evidence="2 6" id="KW-0812">Transmembrane</keyword>
<keyword evidence="7" id="KW-0732">Signal</keyword>
<feature type="transmembrane region" description="Helical" evidence="6">
    <location>
        <begin position="338"/>
        <end position="366"/>
    </location>
</feature>
<keyword evidence="3 6" id="KW-1133">Transmembrane helix</keyword>
<dbReference type="InterPro" id="IPR053880">
    <property type="entry name" value="GPR180-like_N"/>
</dbReference>
<dbReference type="GO" id="GO:0007186">
    <property type="term" value="P:G protein-coupled receptor signaling pathway"/>
    <property type="evidence" value="ECO:0007669"/>
    <property type="project" value="InterPro"/>
</dbReference>
<feature type="signal peptide" evidence="7">
    <location>
        <begin position="1"/>
        <end position="23"/>
    </location>
</feature>
<accession>T1JAQ3</accession>
<dbReference type="Proteomes" id="UP000014500">
    <property type="component" value="Unassembled WGS sequence"/>
</dbReference>
<sequence>MAADKLSNLFHSLLLLRLATVDSKLIEGVLQTNENWAFLSRFCFVKKGGRYEYKFEYPSQYKVQNLLVYHDANEKWKAAYKTNKSCYEKEADLNPSQIVNLTKSKFDRNNHGCREVSKIRINSTLINSTVECNASWTFTGARERWWYMAISNCNSKKGLYLKYKIIMRNGNIGDHWFGHFSADEFYGLRERGLLHTTYKLYLASIISQTIGLMFLFIAYNQYAIDGQGLPPLKTTGQIFQVINSLLFIYLILLLGKGYTVTRARLSPKSNSRLILFMCSYSICYVILIVFEMAVFDPAEVLYLYESPGGYGLLILRVIGWIMLLFAVGFTIKHHPLKLPFYVPFLLFYSLWFISTPILIIIITYVIDNWVRETVSVGLDLSIAFIGHLFFLHLTWPTSANKNFPFHIKTTQVRALERFGNVSGMSDPLSLDNFSRHPYEAPAIKTNQRINELLISQQMDLTEFAPNFGSRPQSLSRNVTFHGLQSPLAPVSILPPIATVKTH</sequence>
<dbReference type="PhylomeDB" id="T1JAQ3"/>
<dbReference type="GO" id="GO:0019236">
    <property type="term" value="P:response to pheromone"/>
    <property type="evidence" value="ECO:0007669"/>
    <property type="project" value="InterPro"/>
</dbReference>
<feature type="transmembrane region" description="Helical" evidence="6">
    <location>
        <begin position="273"/>
        <end position="290"/>
    </location>
</feature>
<evidence type="ECO:0000256" key="6">
    <source>
        <dbReference type="SAM" id="Phobius"/>
    </source>
</evidence>
<feature type="transmembrane region" description="Helical" evidence="6">
    <location>
        <begin position="238"/>
        <end position="261"/>
    </location>
</feature>
<dbReference type="InterPro" id="IPR019336">
    <property type="entry name" value="GPR180/TMEM145_TM"/>
</dbReference>
<feature type="transmembrane region" description="Helical" evidence="6">
    <location>
        <begin position="378"/>
        <end position="395"/>
    </location>
</feature>
<dbReference type="Pfam" id="PF10192">
    <property type="entry name" value="GPR180-TMEM145_TM"/>
    <property type="match status" value="1"/>
</dbReference>
<evidence type="ECO:0000256" key="4">
    <source>
        <dbReference type="ARBA" id="ARBA00023136"/>
    </source>
</evidence>
<dbReference type="EMBL" id="JH432002">
    <property type="status" value="NOT_ANNOTATED_CDS"/>
    <property type="molecule type" value="Genomic_DNA"/>
</dbReference>
<proteinExistence type="predicted"/>
<dbReference type="GO" id="GO:0016020">
    <property type="term" value="C:membrane"/>
    <property type="evidence" value="ECO:0007669"/>
    <property type="project" value="UniProtKB-SubCell"/>
</dbReference>
<feature type="transmembrane region" description="Helical" evidence="6">
    <location>
        <begin position="310"/>
        <end position="331"/>
    </location>
</feature>
<dbReference type="PANTHER" id="PTHR23252">
    <property type="entry name" value="INTIMAL THICKNESS RECEPTOR-RELATED"/>
    <property type="match status" value="1"/>
</dbReference>
<keyword evidence="4 6" id="KW-0472">Membrane</keyword>
<feature type="domain" description="GPR180-like N-terminal" evidence="9">
    <location>
        <begin position="26"/>
        <end position="163"/>
    </location>
</feature>
<keyword evidence="5" id="KW-0325">Glycoprotein</keyword>
<feature type="chain" id="PRO_5004590440" evidence="7">
    <location>
        <begin position="24"/>
        <end position="502"/>
    </location>
</feature>
<dbReference type="OMA" id="YTWSGCA"/>
<dbReference type="Pfam" id="PF21892">
    <property type="entry name" value="TMEM145_N"/>
    <property type="match status" value="1"/>
</dbReference>
<dbReference type="eggNOG" id="KOG4290">
    <property type="taxonomic scope" value="Eukaryota"/>
</dbReference>
<reference evidence="10" key="2">
    <citation type="submission" date="2015-02" db="UniProtKB">
        <authorList>
            <consortium name="EnsemblMetazoa"/>
        </authorList>
    </citation>
    <scope>IDENTIFICATION</scope>
</reference>
<dbReference type="STRING" id="126957.T1JAQ3"/>
<evidence type="ECO:0000256" key="3">
    <source>
        <dbReference type="ARBA" id="ARBA00022989"/>
    </source>
</evidence>
<dbReference type="HOGENOM" id="CLU_021549_3_0_1"/>
<evidence type="ECO:0000256" key="5">
    <source>
        <dbReference type="ARBA" id="ARBA00023180"/>
    </source>
</evidence>
<feature type="domain" description="GPR180/TMEM145 transmembrane" evidence="8">
    <location>
        <begin position="188"/>
        <end position="390"/>
    </location>
</feature>
<evidence type="ECO:0000256" key="2">
    <source>
        <dbReference type="ARBA" id="ARBA00022692"/>
    </source>
</evidence>
<evidence type="ECO:0000313" key="11">
    <source>
        <dbReference type="Proteomes" id="UP000014500"/>
    </source>
</evidence>
<evidence type="ECO:0000256" key="7">
    <source>
        <dbReference type="SAM" id="SignalP"/>
    </source>
</evidence>
<reference evidence="11" key="1">
    <citation type="submission" date="2011-05" db="EMBL/GenBank/DDBJ databases">
        <authorList>
            <person name="Richards S.R."/>
            <person name="Qu J."/>
            <person name="Jiang H."/>
            <person name="Jhangiani S.N."/>
            <person name="Agravi P."/>
            <person name="Goodspeed R."/>
            <person name="Gross S."/>
            <person name="Mandapat C."/>
            <person name="Jackson L."/>
            <person name="Mathew T."/>
            <person name="Pu L."/>
            <person name="Thornton R."/>
            <person name="Saada N."/>
            <person name="Wilczek-Boney K.B."/>
            <person name="Lee S."/>
            <person name="Kovar C."/>
            <person name="Wu Y."/>
            <person name="Scherer S.E."/>
            <person name="Worley K.C."/>
            <person name="Muzny D.M."/>
            <person name="Gibbs R."/>
        </authorList>
    </citation>
    <scope>NUCLEOTIDE SEQUENCE</scope>
    <source>
        <strain evidence="11">Brora</strain>
    </source>
</reference>
<dbReference type="InterPro" id="IPR047831">
    <property type="entry name" value="GPR180/TMEM145"/>
</dbReference>
<dbReference type="EnsemblMetazoa" id="SMAR010823-RA">
    <property type="protein sequence ID" value="SMAR010823-PA"/>
    <property type="gene ID" value="SMAR010823"/>
</dbReference>
<name>T1JAQ3_STRMM</name>
<protein>
    <submittedName>
        <fullName evidence="10">Uncharacterized protein</fullName>
    </submittedName>
</protein>
<dbReference type="AlphaFoldDB" id="T1JAQ3"/>
<dbReference type="PANTHER" id="PTHR23252:SF24">
    <property type="entry name" value="TRANSMEMBRANE PROTEIN 145"/>
    <property type="match status" value="1"/>
</dbReference>
<evidence type="ECO:0000259" key="8">
    <source>
        <dbReference type="Pfam" id="PF10192"/>
    </source>
</evidence>
<comment type="subcellular location">
    <subcellularLocation>
        <location evidence="1">Membrane</location>
        <topology evidence="1">Multi-pass membrane protein</topology>
    </subcellularLocation>
</comment>